<dbReference type="AlphaFoldDB" id="G8QM75"/>
<evidence type="ECO:0000313" key="1">
    <source>
        <dbReference type="EMBL" id="AEV24591.1"/>
    </source>
</evidence>
<dbReference type="KEGG" id="dsu:Dsui_0171"/>
<sequence length="72" mass="8006">MSPNDRIIRLPDVEKAVGLKKSAIYKLIKAGEFPHQLKLGKHASGWLEADVQAWIRKKAGRESANDEQPQAA</sequence>
<organism evidence="1 2">
    <name type="scientific">Azospira oryzae (strain ATCC BAA-33 / DSM 13638 / PS)</name>
    <name type="common">Dechlorosoma suillum</name>
    <dbReference type="NCBI Taxonomy" id="640081"/>
    <lineage>
        <taxon>Bacteria</taxon>
        <taxon>Pseudomonadati</taxon>
        <taxon>Pseudomonadota</taxon>
        <taxon>Betaproteobacteria</taxon>
        <taxon>Rhodocyclales</taxon>
        <taxon>Rhodocyclaceae</taxon>
        <taxon>Azospira</taxon>
    </lineage>
</organism>
<dbReference type="InterPro" id="IPR010260">
    <property type="entry name" value="AlpA"/>
</dbReference>
<evidence type="ECO:0000313" key="2">
    <source>
        <dbReference type="Proteomes" id="UP000005633"/>
    </source>
</evidence>
<dbReference type="RefSeq" id="WP_014235293.1">
    <property type="nucleotide sequence ID" value="NC_016616.1"/>
</dbReference>
<dbReference type="HOGENOM" id="CLU_140176_15_3_4"/>
<dbReference type="Gene3D" id="1.10.238.160">
    <property type="match status" value="1"/>
</dbReference>
<dbReference type="EMBL" id="CP003153">
    <property type="protein sequence ID" value="AEV24591.1"/>
    <property type="molecule type" value="Genomic_DNA"/>
</dbReference>
<dbReference type="STRING" id="640081.Dsui_0171"/>
<protein>
    <submittedName>
        <fullName evidence="1">Putative transcriptional regulator</fullName>
    </submittedName>
</protein>
<dbReference type="Proteomes" id="UP000005633">
    <property type="component" value="Chromosome"/>
</dbReference>
<proteinExistence type="predicted"/>
<dbReference type="Pfam" id="PF05930">
    <property type="entry name" value="Phage_AlpA"/>
    <property type="match status" value="1"/>
</dbReference>
<name>G8QM75_AZOOP</name>
<reference evidence="1 2" key="1">
    <citation type="journal article" date="2012" name="J. Bacteriol.">
        <title>Complete genome sequence of the anaerobic perchlorate-reducing bacterium Azospira suillum strain PS.</title>
        <authorList>
            <person name="Byrne-Bailey K.G."/>
            <person name="Coates J.D."/>
        </authorList>
    </citation>
    <scope>NUCLEOTIDE SEQUENCE [LARGE SCALE GENOMIC DNA]</scope>
    <source>
        <strain evidence="2">ATCC BAA-33 / DSM 13638 / PS</strain>
    </source>
</reference>
<dbReference type="OrthoDB" id="8779547at2"/>
<dbReference type="PANTHER" id="PTHR36154:SF1">
    <property type="entry name" value="DNA-BINDING TRANSCRIPTIONAL ACTIVATOR ALPA"/>
    <property type="match status" value="1"/>
</dbReference>
<dbReference type="eggNOG" id="COG3311">
    <property type="taxonomic scope" value="Bacteria"/>
</dbReference>
<gene>
    <name evidence="1" type="ordered locus">Dsui_0171</name>
</gene>
<accession>G8QM75</accession>
<dbReference type="PANTHER" id="PTHR36154">
    <property type="entry name" value="DNA-BINDING TRANSCRIPTIONAL ACTIVATOR ALPA"/>
    <property type="match status" value="1"/>
</dbReference>
<dbReference type="InterPro" id="IPR052931">
    <property type="entry name" value="Prophage_regulatory_activator"/>
</dbReference>